<dbReference type="EMBL" id="JBJJXI010000059">
    <property type="protein sequence ID" value="KAL3398735.1"/>
    <property type="molecule type" value="Genomic_DNA"/>
</dbReference>
<organism evidence="1 2">
    <name type="scientific">Trichogramma kaykai</name>
    <dbReference type="NCBI Taxonomy" id="54128"/>
    <lineage>
        <taxon>Eukaryota</taxon>
        <taxon>Metazoa</taxon>
        <taxon>Ecdysozoa</taxon>
        <taxon>Arthropoda</taxon>
        <taxon>Hexapoda</taxon>
        <taxon>Insecta</taxon>
        <taxon>Pterygota</taxon>
        <taxon>Neoptera</taxon>
        <taxon>Endopterygota</taxon>
        <taxon>Hymenoptera</taxon>
        <taxon>Apocrita</taxon>
        <taxon>Proctotrupomorpha</taxon>
        <taxon>Chalcidoidea</taxon>
        <taxon>Trichogrammatidae</taxon>
        <taxon>Trichogramma</taxon>
    </lineage>
</organism>
<evidence type="ECO:0000313" key="2">
    <source>
        <dbReference type="Proteomes" id="UP001627154"/>
    </source>
</evidence>
<sequence length="160" mass="18736">MPYICKLCIVRQVLNIVISVRVSYMPARRSKAMRVRYVRAACPCCIERRERERERERRRRTREVHIRVSELRARTISWFMMHKHDVSASTRGSIRNLSASHYNNRKNNVQFTRGATDTTIKSHVSSCSPIKRRFSTAIDTRYIQRLRGAIKIAAITSVSI</sequence>
<protein>
    <submittedName>
        <fullName evidence="1">Uncharacterized protein</fullName>
    </submittedName>
</protein>
<dbReference type="Proteomes" id="UP001627154">
    <property type="component" value="Unassembled WGS sequence"/>
</dbReference>
<accession>A0ABD2X171</accession>
<dbReference type="AlphaFoldDB" id="A0ABD2X171"/>
<comment type="caution">
    <text evidence="1">The sequence shown here is derived from an EMBL/GenBank/DDBJ whole genome shotgun (WGS) entry which is preliminary data.</text>
</comment>
<reference evidence="1 2" key="1">
    <citation type="journal article" date="2024" name="bioRxiv">
        <title>A reference genome for Trichogramma kaykai: A tiny desert-dwelling parasitoid wasp with competing sex-ratio distorters.</title>
        <authorList>
            <person name="Culotta J."/>
            <person name="Lindsey A.R."/>
        </authorList>
    </citation>
    <scope>NUCLEOTIDE SEQUENCE [LARGE SCALE GENOMIC DNA]</scope>
    <source>
        <strain evidence="1 2">KSX58</strain>
    </source>
</reference>
<evidence type="ECO:0000313" key="1">
    <source>
        <dbReference type="EMBL" id="KAL3398735.1"/>
    </source>
</evidence>
<keyword evidence="2" id="KW-1185">Reference proteome</keyword>
<gene>
    <name evidence="1" type="ORF">TKK_007860</name>
</gene>
<proteinExistence type="predicted"/>
<name>A0ABD2X171_9HYME</name>